<name>A0AAD7Z8A8_DIPPU</name>
<dbReference type="Proteomes" id="UP001233999">
    <property type="component" value="Unassembled WGS sequence"/>
</dbReference>
<protein>
    <submittedName>
        <fullName evidence="1">Uncharacterized protein</fullName>
    </submittedName>
</protein>
<keyword evidence="2" id="KW-1185">Reference proteome</keyword>
<feature type="non-terminal residue" evidence="1">
    <location>
        <position position="71"/>
    </location>
</feature>
<accession>A0AAD7Z8A8</accession>
<evidence type="ECO:0000313" key="2">
    <source>
        <dbReference type="Proteomes" id="UP001233999"/>
    </source>
</evidence>
<comment type="caution">
    <text evidence="1">The sequence shown here is derived from an EMBL/GenBank/DDBJ whole genome shotgun (WGS) entry which is preliminary data.</text>
</comment>
<sequence length="71" mass="8003">SNLLENLKSKYNSSGGRYVYTFIVFQHGLRPFRSIIPIILEIPYISFVAANVMSISPFSFLTSSLNLCVMP</sequence>
<reference evidence="1" key="1">
    <citation type="journal article" date="2023" name="IScience">
        <title>Live-bearing cockroach genome reveals convergent evolutionary mechanisms linked to viviparity in insects and beyond.</title>
        <authorList>
            <person name="Fouks B."/>
            <person name="Harrison M.C."/>
            <person name="Mikhailova A.A."/>
            <person name="Marchal E."/>
            <person name="English S."/>
            <person name="Carruthers M."/>
            <person name="Jennings E.C."/>
            <person name="Chiamaka E.L."/>
            <person name="Frigard R.A."/>
            <person name="Pippel M."/>
            <person name="Attardo G.M."/>
            <person name="Benoit J.B."/>
            <person name="Bornberg-Bauer E."/>
            <person name="Tobe S.S."/>
        </authorList>
    </citation>
    <scope>NUCLEOTIDE SEQUENCE</scope>
    <source>
        <strain evidence="1">Stay&amp;Tobe</strain>
    </source>
</reference>
<dbReference type="EMBL" id="JASPKZ010009828">
    <property type="protein sequence ID" value="KAJ9575610.1"/>
    <property type="molecule type" value="Genomic_DNA"/>
</dbReference>
<feature type="non-terminal residue" evidence="1">
    <location>
        <position position="1"/>
    </location>
</feature>
<dbReference type="AlphaFoldDB" id="A0AAD7Z8A8"/>
<reference evidence="1" key="2">
    <citation type="submission" date="2023-05" db="EMBL/GenBank/DDBJ databases">
        <authorList>
            <person name="Fouks B."/>
        </authorList>
    </citation>
    <scope>NUCLEOTIDE SEQUENCE</scope>
    <source>
        <strain evidence="1">Stay&amp;Tobe</strain>
        <tissue evidence="1">Testes</tissue>
    </source>
</reference>
<evidence type="ECO:0000313" key="1">
    <source>
        <dbReference type="EMBL" id="KAJ9575610.1"/>
    </source>
</evidence>
<proteinExistence type="predicted"/>
<organism evidence="1 2">
    <name type="scientific">Diploptera punctata</name>
    <name type="common">Pacific beetle cockroach</name>
    <dbReference type="NCBI Taxonomy" id="6984"/>
    <lineage>
        <taxon>Eukaryota</taxon>
        <taxon>Metazoa</taxon>
        <taxon>Ecdysozoa</taxon>
        <taxon>Arthropoda</taxon>
        <taxon>Hexapoda</taxon>
        <taxon>Insecta</taxon>
        <taxon>Pterygota</taxon>
        <taxon>Neoptera</taxon>
        <taxon>Polyneoptera</taxon>
        <taxon>Dictyoptera</taxon>
        <taxon>Blattodea</taxon>
        <taxon>Blaberoidea</taxon>
        <taxon>Blaberidae</taxon>
        <taxon>Diplopterinae</taxon>
        <taxon>Diploptera</taxon>
    </lineage>
</organism>
<gene>
    <name evidence="1" type="ORF">L9F63_007544</name>
</gene>